<dbReference type="Proteomes" id="UP000002675">
    <property type="component" value="Chromosome I"/>
</dbReference>
<proteinExistence type="predicted"/>
<evidence type="ECO:0000313" key="1">
    <source>
        <dbReference type="EMBL" id="BAC93035.1"/>
    </source>
</evidence>
<protein>
    <submittedName>
        <fullName evidence="1">Uncharacterized protein</fullName>
    </submittedName>
</protein>
<evidence type="ECO:0000313" key="2">
    <source>
        <dbReference type="Proteomes" id="UP000002675"/>
    </source>
</evidence>
<reference evidence="1 2" key="1">
    <citation type="journal article" date="2003" name="Genome Res.">
        <title>Comparative genome analysis of Vibrio vulnificus, a marine pathogen.</title>
        <authorList>
            <person name="Chen C.Y."/>
            <person name="Wu K.M."/>
            <person name="Chang Y.C."/>
            <person name="Chang C.H."/>
            <person name="Tsai H.C."/>
            <person name="Liao T.L."/>
            <person name="Liu Y.M."/>
            <person name="Chen H.J."/>
            <person name="Shen A.B."/>
            <person name="Li J.C."/>
            <person name="Su T.L."/>
            <person name="Shao C.P."/>
            <person name="Lee C.T."/>
            <person name="Hor L.I."/>
            <person name="Tsai S.F."/>
        </authorList>
    </citation>
    <scope>NUCLEOTIDE SEQUENCE [LARGE SCALE GENOMIC DNA]</scope>
    <source>
        <strain evidence="1 2">YJ016</strain>
    </source>
</reference>
<gene>
    <name evidence="1" type="ordered locus">VV0271</name>
</gene>
<name>Q7MPU1_VIBVY</name>
<sequence>MPVLDQSKVWHFLHPKPTSASKYKPFVFANPECKRSFGVSIFLHGLNAAKQHRIGLCISNS</sequence>
<organism evidence="1 2">
    <name type="scientific">Vibrio vulnificus (strain YJ016)</name>
    <dbReference type="NCBI Taxonomy" id="196600"/>
    <lineage>
        <taxon>Bacteria</taxon>
        <taxon>Pseudomonadati</taxon>
        <taxon>Pseudomonadota</taxon>
        <taxon>Gammaproteobacteria</taxon>
        <taxon>Vibrionales</taxon>
        <taxon>Vibrionaceae</taxon>
        <taxon>Vibrio</taxon>
    </lineage>
</organism>
<dbReference type="HOGENOM" id="CLU_2921610_0_0_6"/>
<dbReference type="AlphaFoldDB" id="Q7MPU1"/>
<dbReference type="EMBL" id="BA000037">
    <property type="protein sequence ID" value="BAC93035.1"/>
    <property type="molecule type" value="Genomic_DNA"/>
</dbReference>
<dbReference type="KEGG" id="vvy:VV0271"/>
<accession>Q7MPU1</accession>